<feature type="binding site" evidence="6">
    <location>
        <position position="98"/>
    </location>
    <ligand>
        <name>Mg(2+)</name>
        <dbReference type="ChEBI" id="CHEBI:18420"/>
    </ligand>
</feature>
<feature type="domain" description="PIN" evidence="7">
    <location>
        <begin position="2"/>
        <end position="122"/>
    </location>
</feature>
<dbReference type="Pfam" id="PF01850">
    <property type="entry name" value="PIN"/>
    <property type="match status" value="1"/>
</dbReference>
<keyword evidence="5 6" id="KW-0460">Magnesium</keyword>
<evidence type="ECO:0000259" key="7">
    <source>
        <dbReference type="Pfam" id="PF01850"/>
    </source>
</evidence>
<name>A0ABN3V380_9PSEU</name>
<keyword evidence="3 6" id="KW-0479">Metal-binding</keyword>
<dbReference type="EC" id="3.1.-.-" evidence="6"/>
<proteinExistence type="inferred from homology"/>
<dbReference type="RefSeq" id="WP_344677836.1">
    <property type="nucleotide sequence ID" value="NZ_BAAAUX010000003.1"/>
</dbReference>
<dbReference type="HAMAP" id="MF_00265">
    <property type="entry name" value="VapC_Nob1"/>
    <property type="match status" value="1"/>
</dbReference>
<comment type="similarity">
    <text evidence="6">Belongs to the PINc/VapC protein family.</text>
</comment>
<keyword evidence="2 6" id="KW-0540">Nuclease</keyword>
<dbReference type="Gene3D" id="3.40.50.1010">
    <property type="entry name" value="5'-nuclease"/>
    <property type="match status" value="1"/>
</dbReference>
<evidence type="ECO:0000256" key="2">
    <source>
        <dbReference type="ARBA" id="ARBA00022722"/>
    </source>
</evidence>
<comment type="caution">
    <text evidence="8">The sequence shown here is derived from an EMBL/GenBank/DDBJ whole genome shotgun (WGS) entry which is preliminary data.</text>
</comment>
<organism evidence="8 9">
    <name type="scientific">Saccharopolyspora taberi</name>
    <dbReference type="NCBI Taxonomy" id="60895"/>
    <lineage>
        <taxon>Bacteria</taxon>
        <taxon>Bacillati</taxon>
        <taxon>Actinomycetota</taxon>
        <taxon>Actinomycetes</taxon>
        <taxon>Pseudonocardiales</taxon>
        <taxon>Pseudonocardiaceae</taxon>
        <taxon>Saccharopolyspora</taxon>
    </lineage>
</organism>
<comment type="function">
    <text evidence="6">Toxic component of a toxin-antitoxin (TA) system. An RNase.</text>
</comment>
<evidence type="ECO:0000256" key="3">
    <source>
        <dbReference type="ARBA" id="ARBA00022723"/>
    </source>
</evidence>
<keyword evidence="1 6" id="KW-1277">Toxin-antitoxin system</keyword>
<accession>A0ABN3V380</accession>
<dbReference type="SUPFAM" id="SSF88723">
    <property type="entry name" value="PIN domain-like"/>
    <property type="match status" value="1"/>
</dbReference>
<keyword evidence="6" id="KW-0800">Toxin</keyword>
<dbReference type="InterPro" id="IPR022907">
    <property type="entry name" value="VapC_family"/>
</dbReference>
<protein>
    <recommendedName>
        <fullName evidence="6">Ribonuclease VapC</fullName>
        <shortName evidence="6">RNase VapC</shortName>
        <ecNumber evidence="6">3.1.-.-</ecNumber>
    </recommendedName>
    <alternativeName>
        <fullName evidence="6">Toxin VapC</fullName>
    </alternativeName>
</protein>
<gene>
    <name evidence="8" type="primary">vapC26</name>
    <name evidence="6" type="synonym">vapC</name>
    <name evidence="8" type="ORF">GCM10010470_06600</name>
</gene>
<keyword evidence="9" id="KW-1185">Reference proteome</keyword>
<evidence type="ECO:0000256" key="5">
    <source>
        <dbReference type="ARBA" id="ARBA00022842"/>
    </source>
</evidence>
<dbReference type="EMBL" id="BAAAUX010000003">
    <property type="protein sequence ID" value="GAA2776621.1"/>
    <property type="molecule type" value="Genomic_DNA"/>
</dbReference>
<dbReference type="InterPro" id="IPR029060">
    <property type="entry name" value="PIN-like_dom_sf"/>
</dbReference>
<keyword evidence="4 6" id="KW-0378">Hydrolase</keyword>
<evidence type="ECO:0000313" key="9">
    <source>
        <dbReference type="Proteomes" id="UP001500979"/>
    </source>
</evidence>
<evidence type="ECO:0000313" key="8">
    <source>
        <dbReference type="EMBL" id="GAA2776621.1"/>
    </source>
</evidence>
<reference evidence="8 9" key="1">
    <citation type="journal article" date="2019" name="Int. J. Syst. Evol. Microbiol.">
        <title>The Global Catalogue of Microorganisms (GCM) 10K type strain sequencing project: providing services to taxonomists for standard genome sequencing and annotation.</title>
        <authorList>
            <consortium name="The Broad Institute Genomics Platform"/>
            <consortium name="The Broad Institute Genome Sequencing Center for Infectious Disease"/>
            <person name="Wu L."/>
            <person name="Ma J."/>
        </authorList>
    </citation>
    <scope>NUCLEOTIDE SEQUENCE [LARGE SCALE GENOMIC DNA]</scope>
    <source>
        <strain evidence="8 9">JCM 9383</strain>
    </source>
</reference>
<evidence type="ECO:0000256" key="4">
    <source>
        <dbReference type="ARBA" id="ARBA00022801"/>
    </source>
</evidence>
<dbReference type="InterPro" id="IPR002716">
    <property type="entry name" value="PIN_dom"/>
</dbReference>
<comment type="cofactor">
    <cofactor evidence="6">
        <name>Mg(2+)</name>
        <dbReference type="ChEBI" id="CHEBI:18420"/>
    </cofactor>
</comment>
<evidence type="ECO:0000256" key="6">
    <source>
        <dbReference type="HAMAP-Rule" id="MF_00265"/>
    </source>
</evidence>
<evidence type="ECO:0000256" key="1">
    <source>
        <dbReference type="ARBA" id="ARBA00022649"/>
    </source>
</evidence>
<sequence length="136" mass="14911">MIIVDTGPLVALGNLRDHHHSACMDLFSRYPGKLLVPSTVIAETCWLLESRVGVTAEVMFLDQVRSGMFELAELSGEDLDRVRELVSKYSDLPLGTTDASVVSIAERLGVAAVATLDRRHFSVVRPRHVPAFALLP</sequence>
<dbReference type="Proteomes" id="UP001500979">
    <property type="component" value="Unassembled WGS sequence"/>
</dbReference>
<feature type="binding site" evidence="6">
    <location>
        <position position="5"/>
    </location>
    <ligand>
        <name>Mg(2+)</name>
        <dbReference type="ChEBI" id="CHEBI:18420"/>
    </ligand>
</feature>